<organism evidence="8 9">
    <name type="scientific">Phenylobacterium soli</name>
    <dbReference type="NCBI Taxonomy" id="2170551"/>
    <lineage>
        <taxon>Bacteria</taxon>
        <taxon>Pseudomonadati</taxon>
        <taxon>Pseudomonadota</taxon>
        <taxon>Alphaproteobacteria</taxon>
        <taxon>Caulobacterales</taxon>
        <taxon>Caulobacteraceae</taxon>
        <taxon>Phenylobacterium</taxon>
    </lineage>
</organism>
<dbReference type="PANTHER" id="PTHR43065">
    <property type="entry name" value="SENSOR HISTIDINE KINASE"/>
    <property type="match status" value="1"/>
</dbReference>
<dbReference type="EMBL" id="QFYQ01000001">
    <property type="protein sequence ID" value="RAK54675.1"/>
    <property type="molecule type" value="Genomic_DNA"/>
</dbReference>
<comment type="catalytic activity">
    <reaction evidence="1">
        <text>ATP + protein L-histidine = ADP + protein N-phospho-L-histidine.</text>
        <dbReference type="EC" id="2.7.13.3"/>
    </reaction>
</comment>
<evidence type="ECO:0000256" key="1">
    <source>
        <dbReference type="ARBA" id="ARBA00000085"/>
    </source>
</evidence>
<evidence type="ECO:0000256" key="2">
    <source>
        <dbReference type="ARBA" id="ARBA00012438"/>
    </source>
</evidence>
<dbReference type="PROSITE" id="PS50109">
    <property type="entry name" value="HIS_KIN"/>
    <property type="match status" value="1"/>
</dbReference>
<protein>
    <recommendedName>
        <fullName evidence="2">histidine kinase</fullName>
        <ecNumber evidence="2">2.7.13.3</ecNumber>
    </recommendedName>
</protein>
<dbReference type="Gene3D" id="1.10.287.130">
    <property type="match status" value="1"/>
</dbReference>
<dbReference type="SMART" id="SM00448">
    <property type="entry name" value="REC"/>
    <property type="match status" value="1"/>
</dbReference>
<feature type="transmembrane region" description="Helical" evidence="5">
    <location>
        <begin position="31"/>
        <end position="52"/>
    </location>
</feature>
<evidence type="ECO:0000256" key="5">
    <source>
        <dbReference type="SAM" id="Phobius"/>
    </source>
</evidence>
<feature type="domain" description="Response regulatory" evidence="7">
    <location>
        <begin position="590"/>
        <end position="706"/>
    </location>
</feature>
<dbReference type="SMART" id="SM00388">
    <property type="entry name" value="HisKA"/>
    <property type="match status" value="1"/>
</dbReference>
<dbReference type="NCBIfam" id="NF046026">
    <property type="entry name" value="HisKinCckACaul"/>
    <property type="match status" value="1"/>
</dbReference>
<sequence>MRKTDSAEPEADARAMTQPATDKISRRRVDVLTSLAVVFFLIAVVFAGAPMLNARPSTLAGLLLLIGLAGVAFLGLFVLRAGVEPHAEPEPAAEKFITALGEPAAVAGPDGRIVTANAAWREAVGASPRLPKGGTSATSLFAALTAARKGETARAAIKAGGAEHQALVAPLAPKRFLIRLTGAGAATLALPAAALEVINAVATAGPPPPQVLDAFAAASPFGAALLEGEDPFAAGIVEANPALKAVAGGGEVGQLFGELIEPASRADAAERLAAGAAANAGAPLEVRLAHDPARIAHLYLTKTEGRWVAYLVDVSEQKQIELQLSQSQKMQAIGQLAGGVAHDFNNLLTAVFMQLDVLAARHPVGDPSFEGLNEIRQISTRAADLVRKLLAFSRKQTVQREILDLGELISESEVLLRRVLYEDVKLATEYGRNLPQVRVDRGQLETAVMNLAVNARDAVRAHGGGTVKIRTARLTQEQARELGYPLAQGDQALIEVSDDGPGIPTDVMEKIFEPFFTTKPVGEGTGLGLATVYGIVKQSDGWISVDSRPGEGAAFRIFLPVHHQEAVIQAAPQPIAPKRPAARDLSGAGRILFVEDEDAVRGVAAKLLRARGYEVIEAASGEEALELAESHAGEIDLMISDVVMPGMQGPDLLKQARQYLGAAPVMFISGYAESEFSDLLEGETNVSFLPKPIDIKTLAERVKLELQKAA</sequence>
<feature type="modified residue" description="4-aspartylphosphate" evidence="4">
    <location>
        <position position="641"/>
    </location>
</feature>
<dbReference type="PANTHER" id="PTHR43065:SF42">
    <property type="entry name" value="TWO-COMPONENT SENSOR PPRA"/>
    <property type="match status" value="1"/>
</dbReference>
<dbReference type="AlphaFoldDB" id="A0A328AJT1"/>
<dbReference type="GO" id="GO:0000155">
    <property type="term" value="F:phosphorelay sensor kinase activity"/>
    <property type="evidence" value="ECO:0007669"/>
    <property type="project" value="InterPro"/>
</dbReference>
<dbReference type="Gene3D" id="3.30.565.10">
    <property type="entry name" value="Histidine kinase-like ATPase, C-terminal domain"/>
    <property type="match status" value="1"/>
</dbReference>
<proteinExistence type="predicted"/>
<keyword evidence="5" id="KW-0472">Membrane</keyword>
<dbReference type="EC" id="2.7.13.3" evidence="2"/>
<keyword evidence="9" id="KW-1185">Reference proteome</keyword>
<dbReference type="Proteomes" id="UP000249254">
    <property type="component" value="Unassembled WGS sequence"/>
</dbReference>
<dbReference type="InterPro" id="IPR003594">
    <property type="entry name" value="HATPase_dom"/>
</dbReference>
<reference evidence="9" key="1">
    <citation type="submission" date="2018-05" db="EMBL/GenBank/DDBJ databases">
        <authorList>
            <person name="Li X."/>
        </authorList>
    </citation>
    <scope>NUCLEOTIDE SEQUENCE [LARGE SCALE GENOMIC DNA]</scope>
    <source>
        <strain evidence="9">LX32</strain>
    </source>
</reference>
<dbReference type="PROSITE" id="PS50110">
    <property type="entry name" value="RESPONSE_REGULATORY"/>
    <property type="match status" value="1"/>
</dbReference>
<dbReference type="SMART" id="SM00387">
    <property type="entry name" value="HATPase_c"/>
    <property type="match status" value="1"/>
</dbReference>
<comment type="caution">
    <text evidence="8">The sequence shown here is derived from an EMBL/GenBank/DDBJ whole genome shotgun (WGS) entry which is preliminary data.</text>
</comment>
<dbReference type="Gene3D" id="3.40.50.2300">
    <property type="match status" value="1"/>
</dbReference>
<keyword evidence="3 4" id="KW-0597">Phosphoprotein</keyword>
<dbReference type="InterPro" id="IPR011006">
    <property type="entry name" value="CheY-like_superfamily"/>
</dbReference>
<dbReference type="InterPro" id="IPR005467">
    <property type="entry name" value="His_kinase_dom"/>
</dbReference>
<keyword evidence="5" id="KW-0812">Transmembrane</keyword>
<dbReference type="CDD" id="cd00082">
    <property type="entry name" value="HisKA"/>
    <property type="match status" value="1"/>
</dbReference>
<accession>A0A328AJT1</accession>
<dbReference type="OrthoDB" id="7284568at2"/>
<gene>
    <name evidence="8" type="ORF">DJ017_09150</name>
</gene>
<dbReference type="FunFam" id="1.10.287.130:FF:000037">
    <property type="entry name" value="Hybrid sensor histidine kinase/response regulator"/>
    <property type="match status" value="1"/>
</dbReference>
<evidence type="ECO:0000259" key="6">
    <source>
        <dbReference type="PROSITE" id="PS50109"/>
    </source>
</evidence>
<dbReference type="SUPFAM" id="SSF47384">
    <property type="entry name" value="Homodimeric domain of signal transducing histidine kinase"/>
    <property type="match status" value="1"/>
</dbReference>
<keyword evidence="8" id="KW-0418">Kinase</keyword>
<name>A0A328AJT1_9CAUL</name>
<keyword evidence="5" id="KW-1133">Transmembrane helix</keyword>
<evidence type="ECO:0000259" key="7">
    <source>
        <dbReference type="PROSITE" id="PS50110"/>
    </source>
</evidence>
<dbReference type="PRINTS" id="PR00344">
    <property type="entry name" value="BCTRLSENSOR"/>
</dbReference>
<dbReference type="InterPro" id="IPR036097">
    <property type="entry name" value="HisK_dim/P_sf"/>
</dbReference>
<dbReference type="SUPFAM" id="SSF52172">
    <property type="entry name" value="CheY-like"/>
    <property type="match status" value="1"/>
</dbReference>
<dbReference type="InterPro" id="IPR004358">
    <property type="entry name" value="Sig_transdc_His_kin-like_C"/>
</dbReference>
<evidence type="ECO:0000256" key="4">
    <source>
        <dbReference type="PROSITE-ProRule" id="PRU00169"/>
    </source>
</evidence>
<keyword evidence="8" id="KW-0808">Transferase</keyword>
<evidence type="ECO:0000313" key="9">
    <source>
        <dbReference type="Proteomes" id="UP000249254"/>
    </source>
</evidence>
<dbReference type="Pfam" id="PF00072">
    <property type="entry name" value="Response_reg"/>
    <property type="match status" value="1"/>
</dbReference>
<dbReference type="Pfam" id="PF02518">
    <property type="entry name" value="HATPase_c"/>
    <property type="match status" value="1"/>
</dbReference>
<evidence type="ECO:0000256" key="3">
    <source>
        <dbReference type="ARBA" id="ARBA00022553"/>
    </source>
</evidence>
<dbReference type="InterPro" id="IPR003661">
    <property type="entry name" value="HisK_dim/P_dom"/>
</dbReference>
<feature type="domain" description="Histidine kinase" evidence="6">
    <location>
        <begin position="339"/>
        <end position="563"/>
    </location>
</feature>
<dbReference type="InterPro" id="IPR036890">
    <property type="entry name" value="HATPase_C_sf"/>
</dbReference>
<evidence type="ECO:0000313" key="8">
    <source>
        <dbReference type="EMBL" id="RAK54675.1"/>
    </source>
</evidence>
<dbReference type="SUPFAM" id="SSF55874">
    <property type="entry name" value="ATPase domain of HSP90 chaperone/DNA topoisomerase II/histidine kinase"/>
    <property type="match status" value="1"/>
</dbReference>
<feature type="transmembrane region" description="Helical" evidence="5">
    <location>
        <begin position="58"/>
        <end position="79"/>
    </location>
</feature>
<dbReference type="InterPro" id="IPR001789">
    <property type="entry name" value="Sig_transdc_resp-reg_receiver"/>
</dbReference>